<sequence>MARETFSRIAVTGLPGLLILISTLAACTTLQVRAGGKRPNPEVLEKTLRPGESTPADVLAALGEPDGKGREMLPVGRTPRTLWSYYYEEGSLENMGLVINKLKDSRRIFLFVFFDQDRYDGYMWFSSLPK</sequence>
<accession>A0A932G0K7</accession>
<protein>
    <recommendedName>
        <fullName evidence="3">Lipoprotein SmpA/OmlA domain-containing protein</fullName>
    </recommendedName>
</protein>
<dbReference type="PROSITE" id="PS51257">
    <property type="entry name" value="PROKAR_LIPOPROTEIN"/>
    <property type="match status" value="1"/>
</dbReference>
<organism evidence="1 2">
    <name type="scientific">Tectimicrobiota bacterium</name>
    <dbReference type="NCBI Taxonomy" id="2528274"/>
    <lineage>
        <taxon>Bacteria</taxon>
        <taxon>Pseudomonadati</taxon>
        <taxon>Nitrospinota/Tectimicrobiota group</taxon>
        <taxon>Candidatus Tectimicrobiota</taxon>
    </lineage>
</organism>
<gene>
    <name evidence="1" type="ORF">HYY20_06000</name>
</gene>
<evidence type="ECO:0008006" key="3">
    <source>
        <dbReference type="Google" id="ProtNLM"/>
    </source>
</evidence>
<comment type="caution">
    <text evidence="1">The sequence shown here is derived from an EMBL/GenBank/DDBJ whole genome shotgun (WGS) entry which is preliminary data.</text>
</comment>
<evidence type="ECO:0000313" key="2">
    <source>
        <dbReference type="Proteomes" id="UP000769766"/>
    </source>
</evidence>
<dbReference type="AlphaFoldDB" id="A0A932G0K7"/>
<proteinExistence type="predicted"/>
<reference evidence="1" key="1">
    <citation type="submission" date="2020-07" db="EMBL/GenBank/DDBJ databases">
        <title>Huge and variable diversity of episymbiotic CPR bacteria and DPANN archaea in groundwater ecosystems.</title>
        <authorList>
            <person name="He C.Y."/>
            <person name="Keren R."/>
            <person name="Whittaker M."/>
            <person name="Farag I.F."/>
            <person name="Doudna J."/>
            <person name="Cate J.H.D."/>
            <person name="Banfield J.F."/>
        </authorList>
    </citation>
    <scope>NUCLEOTIDE SEQUENCE</scope>
    <source>
        <strain evidence="1">NC_groundwater_672_Ag_B-0.1um_62_36</strain>
    </source>
</reference>
<dbReference type="EMBL" id="JACPRF010000183">
    <property type="protein sequence ID" value="MBI2876415.1"/>
    <property type="molecule type" value="Genomic_DNA"/>
</dbReference>
<evidence type="ECO:0000313" key="1">
    <source>
        <dbReference type="EMBL" id="MBI2876415.1"/>
    </source>
</evidence>
<dbReference type="Proteomes" id="UP000769766">
    <property type="component" value="Unassembled WGS sequence"/>
</dbReference>
<name>A0A932G0K7_UNCTE</name>